<feature type="transmembrane region" description="Helical" evidence="1">
    <location>
        <begin position="194"/>
        <end position="213"/>
    </location>
</feature>
<sequence length="362" mass="36297">MRHQIQRALAPVLAGYAFQQTALIGMLPVLALRLDLPPGQVGLAIGAGLLVSAVMGPLLAGGMTAQRLRAALLVQMLASLGLIALLLALGPVGATFAILLAIRVLQGTAAAITLAVAQAASAGMGRPVAALARLQVGPGLGRALGAALIGPLIRLSIVLPILPALIGAALSLYRLGAAAKRMPLPEERGLRAPWLLALAVPFLVQCAIGAGQLGLGPLLAQSYPAAQAAAITGICLGAGYLVLMLVHLFVTPAATAIGPALALLAVALLLPVISPQPSVLIAATSLATGAAGLTIARHLARVIALRPEAARRNAAWQGSSLLAGLGVGASLAALVLPLHPVAPFLLAAGFALTTLLICRRPL</sequence>
<comment type="caution">
    <text evidence="2">The sequence shown here is derived from an EMBL/GenBank/DDBJ whole genome shotgun (WGS) entry which is preliminary data.</text>
</comment>
<feature type="transmembrane region" description="Helical" evidence="1">
    <location>
        <begin position="12"/>
        <end position="34"/>
    </location>
</feature>
<reference evidence="2" key="1">
    <citation type="submission" date="2021-06" db="EMBL/GenBank/DDBJ databases">
        <title>Paracoccus bacterium XHP0099 sp. nov., isolated from the surface waters of the Yellow Sea.</title>
        <authorList>
            <person name="Xue H."/>
            <person name="Zhang D."/>
        </authorList>
    </citation>
    <scope>NUCLEOTIDE SEQUENCE</scope>
    <source>
        <strain evidence="2">XHP0099</strain>
    </source>
</reference>
<feature type="transmembrane region" description="Helical" evidence="1">
    <location>
        <begin position="341"/>
        <end position="358"/>
    </location>
</feature>
<evidence type="ECO:0000313" key="3">
    <source>
        <dbReference type="Proteomes" id="UP001166191"/>
    </source>
</evidence>
<feature type="transmembrane region" description="Helical" evidence="1">
    <location>
        <begin position="279"/>
        <end position="296"/>
    </location>
</feature>
<protein>
    <recommendedName>
        <fullName evidence="4">MFS transporter</fullName>
    </recommendedName>
</protein>
<feature type="transmembrane region" description="Helical" evidence="1">
    <location>
        <begin position="72"/>
        <end position="90"/>
    </location>
</feature>
<gene>
    <name evidence="2" type="ORF">KNW02_09750</name>
</gene>
<dbReference type="Proteomes" id="UP001166191">
    <property type="component" value="Unassembled WGS sequence"/>
</dbReference>
<name>A0ABS6AJJ7_9RHOB</name>
<keyword evidence="1" id="KW-0472">Membrane</keyword>
<feature type="transmembrane region" description="Helical" evidence="1">
    <location>
        <begin position="316"/>
        <end position="335"/>
    </location>
</feature>
<feature type="transmembrane region" description="Helical" evidence="1">
    <location>
        <begin position="225"/>
        <end position="246"/>
    </location>
</feature>
<feature type="transmembrane region" description="Helical" evidence="1">
    <location>
        <begin position="253"/>
        <end position="273"/>
    </location>
</feature>
<evidence type="ECO:0000313" key="2">
    <source>
        <dbReference type="EMBL" id="MBU3030401.1"/>
    </source>
</evidence>
<keyword evidence="1" id="KW-0812">Transmembrane</keyword>
<proteinExistence type="predicted"/>
<evidence type="ECO:0000256" key="1">
    <source>
        <dbReference type="SAM" id="Phobius"/>
    </source>
</evidence>
<accession>A0ABS6AJJ7</accession>
<feature type="transmembrane region" description="Helical" evidence="1">
    <location>
        <begin position="40"/>
        <end position="60"/>
    </location>
</feature>
<evidence type="ECO:0008006" key="4">
    <source>
        <dbReference type="Google" id="ProtNLM"/>
    </source>
</evidence>
<feature type="transmembrane region" description="Helical" evidence="1">
    <location>
        <begin position="155"/>
        <end position="173"/>
    </location>
</feature>
<keyword evidence="1" id="KW-1133">Transmembrane helix</keyword>
<dbReference type="RefSeq" id="WP_216033082.1">
    <property type="nucleotide sequence ID" value="NZ_JAHKNG010000014.1"/>
</dbReference>
<dbReference type="EMBL" id="JAHKNG010000014">
    <property type="protein sequence ID" value="MBU3030401.1"/>
    <property type="molecule type" value="Genomic_DNA"/>
</dbReference>
<keyword evidence="3" id="KW-1185">Reference proteome</keyword>
<organism evidence="2 3">
    <name type="scientific">Paracoccus marinaquae</name>
    <dbReference type="NCBI Taxonomy" id="2841926"/>
    <lineage>
        <taxon>Bacteria</taxon>
        <taxon>Pseudomonadati</taxon>
        <taxon>Pseudomonadota</taxon>
        <taxon>Alphaproteobacteria</taxon>
        <taxon>Rhodobacterales</taxon>
        <taxon>Paracoccaceae</taxon>
        <taxon>Paracoccus</taxon>
    </lineage>
</organism>